<feature type="compositionally biased region" description="Basic and acidic residues" evidence="1">
    <location>
        <begin position="50"/>
        <end position="74"/>
    </location>
</feature>
<keyword evidence="2" id="KW-0472">Membrane</keyword>
<dbReference type="EMBL" id="CDMY01000436">
    <property type="protein sequence ID" value="CEM12697.1"/>
    <property type="molecule type" value="Genomic_DNA"/>
</dbReference>
<organism evidence="3 4">
    <name type="scientific">Vitrella brassicaformis (strain CCMP3155)</name>
    <dbReference type="NCBI Taxonomy" id="1169540"/>
    <lineage>
        <taxon>Eukaryota</taxon>
        <taxon>Sar</taxon>
        <taxon>Alveolata</taxon>
        <taxon>Colpodellida</taxon>
        <taxon>Vitrellaceae</taxon>
        <taxon>Vitrella</taxon>
    </lineage>
</organism>
<dbReference type="GO" id="GO:0020037">
    <property type="term" value="F:heme binding"/>
    <property type="evidence" value="ECO:0007669"/>
    <property type="project" value="InterPro"/>
</dbReference>
<feature type="region of interest" description="Disordered" evidence="1">
    <location>
        <begin position="43"/>
        <end position="77"/>
    </location>
</feature>
<dbReference type="SUPFAM" id="SSF48264">
    <property type="entry name" value="Cytochrome P450"/>
    <property type="match status" value="1"/>
</dbReference>
<dbReference type="InParanoid" id="A0A0G4FHC6"/>
<evidence type="ECO:0000313" key="3">
    <source>
        <dbReference type="EMBL" id="CEM12697.1"/>
    </source>
</evidence>
<name>A0A0G4FHC6_VITBC</name>
<dbReference type="PhylomeDB" id="A0A0G4FHC6"/>
<keyword evidence="2" id="KW-1133">Transmembrane helix</keyword>
<dbReference type="VEuPathDB" id="CryptoDB:Vbra_15415"/>
<dbReference type="AlphaFoldDB" id="A0A0G4FHC6"/>
<dbReference type="GO" id="GO:0005506">
    <property type="term" value="F:iron ion binding"/>
    <property type="evidence" value="ECO:0007669"/>
    <property type="project" value="InterPro"/>
</dbReference>
<gene>
    <name evidence="3" type="ORF">Vbra_15415</name>
</gene>
<dbReference type="GO" id="GO:0004497">
    <property type="term" value="F:monooxygenase activity"/>
    <property type="evidence" value="ECO:0007669"/>
    <property type="project" value="InterPro"/>
</dbReference>
<protein>
    <submittedName>
        <fullName evidence="3">Uncharacterized protein</fullName>
    </submittedName>
</protein>
<keyword evidence="2" id="KW-0812">Transmembrane</keyword>
<proteinExistence type="predicted"/>
<dbReference type="Proteomes" id="UP000041254">
    <property type="component" value="Unassembled WGS sequence"/>
</dbReference>
<dbReference type="Gene3D" id="1.10.630.10">
    <property type="entry name" value="Cytochrome P450"/>
    <property type="match status" value="1"/>
</dbReference>
<evidence type="ECO:0000313" key="4">
    <source>
        <dbReference type="Proteomes" id="UP000041254"/>
    </source>
</evidence>
<feature type="transmembrane region" description="Helical" evidence="2">
    <location>
        <begin position="12"/>
        <end position="32"/>
    </location>
</feature>
<accession>A0A0G4FHC6</accession>
<evidence type="ECO:0000256" key="2">
    <source>
        <dbReference type="SAM" id="Phobius"/>
    </source>
</evidence>
<sequence>MPSTATNLEQSASSVLPLVAALSAGVVCLVGLEEIIRLRRKHAANGASSKSDKDGKDGGRRDARHISAEEREGLTDPPRVQMSVIEGVQCLGSKKLPHLMEQWRDELGSDLYYVQLPLGHRVYVCTDISSWETLIGPDGLEKSDKYHSVDLFAEGALRSTVSIVTRKTTGENWHGIRKALSPAFAMKTLGLA</sequence>
<reference evidence="3 4" key="1">
    <citation type="submission" date="2014-11" db="EMBL/GenBank/DDBJ databases">
        <authorList>
            <person name="Zhu J."/>
            <person name="Qi W."/>
            <person name="Song R."/>
        </authorList>
    </citation>
    <scope>NUCLEOTIDE SEQUENCE [LARGE SCALE GENOMIC DNA]</scope>
</reference>
<evidence type="ECO:0000256" key="1">
    <source>
        <dbReference type="SAM" id="MobiDB-lite"/>
    </source>
</evidence>
<keyword evidence="4" id="KW-1185">Reference proteome</keyword>
<dbReference type="GO" id="GO:0016705">
    <property type="term" value="F:oxidoreductase activity, acting on paired donors, with incorporation or reduction of molecular oxygen"/>
    <property type="evidence" value="ECO:0007669"/>
    <property type="project" value="InterPro"/>
</dbReference>
<dbReference type="InterPro" id="IPR036396">
    <property type="entry name" value="Cyt_P450_sf"/>
</dbReference>